<evidence type="ECO:0000256" key="3">
    <source>
        <dbReference type="ARBA" id="ARBA00022679"/>
    </source>
</evidence>
<dbReference type="InterPro" id="IPR023747">
    <property type="entry name" value="Xanthine_Guanine_PRibTrfase"/>
</dbReference>
<dbReference type="EC" id="2.4.2.22" evidence="8"/>
<comment type="caution">
    <text evidence="10">The sequence shown here is derived from an EMBL/GenBank/DDBJ whole genome shotgun (WGS) entry which is preliminary data.</text>
</comment>
<feature type="binding site" evidence="8">
    <location>
        <begin position="44"/>
        <end position="45"/>
    </location>
    <ligand>
        <name>5-phospho-alpha-D-ribose 1-diphosphate</name>
        <dbReference type="ChEBI" id="CHEBI:58017"/>
    </ligand>
</feature>
<protein>
    <recommendedName>
        <fullName evidence="8">Xanthine-guanine phosphoribosyltransferase</fullName>
        <shortName evidence="8">XGPRT</shortName>
        <ecNumber evidence="8">2.4.2.22</ecNumber>
    </recommendedName>
    <alternativeName>
        <fullName evidence="8">Xanthine phosphoribosyltransferase</fullName>
    </alternativeName>
</protein>
<comment type="catalytic activity">
    <reaction evidence="8">
        <text>IMP + diphosphate = hypoxanthine + 5-phospho-alpha-D-ribose 1-diphosphate</text>
        <dbReference type="Rhea" id="RHEA:17973"/>
        <dbReference type="ChEBI" id="CHEBI:17368"/>
        <dbReference type="ChEBI" id="CHEBI:33019"/>
        <dbReference type="ChEBI" id="CHEBI:58017"/>
        <dbReference type="ChEBI" id="CHEBI:58053"/>
    </reaction>
</comment>
<keyword evidence="6 8" id="KW-0460">Magnesium</keyword>
<keyword evidence="1 8" id="KW-1003">Cell membrane</keyword>
<comment type="subunit">
    <text evidence="8">Homotetramer.</text>
</comment>
<dbReference type="Pfam" id="PF00156">
    <property type="entry name" value="Pribosyltran"/>
    <property type="match status" value="1"/>
</dbReference>
<dbReference type="NCBIfam" id="NF006613">
    <property type="entry name" value="PRK09177.1"/>
    <property type="match status" value="1"/>
</dbReference>
<feature type="binding site" evidence="8">
    <location>
        <position position="96"/>
    </location>
    <ligand>
        <name>Mg(2+)</name>
        <dbReference type="ChEBI" id="CHEBI:18420"/>
    </ligand>
</feature>
<feature type="binding site" evidence="8">
    <location>
        <position position="99"/>
    </location>
    <ligand>
        <name>xanthine</name>
        <dbReference type="ChEBI" id="CHEBI:17712"/>
    </ligand>
</feature>
<gene>
    <name evidence="8 10" type="primary">gpt</name>
    <name evidence="10" type="ORF">QC825_12150</name>
</gene>
<evidence type="ECO:0000313" key="11">
    <source>
        <dbReference type="Proteomes" id="UP001269375"/>
    </source>
</evidence>
<evidence type="ECO:0000256" key="8">
    <source>
        <dbReference type="HAMAP-Rule" id="MF_01903"/>
    </source>
</evidence>
<keyword evidence="5 8" id="KW-0660">Purine salvage</keyword>
<evidence type="ECO:0000256" key="7">
    <source>
        <dbReference type="ARBA" id="ARBA00023136"/>
    </source>
</evidence>
<dbReference type="HAMAP" id="MF_01903">
    <property type="entry name" value="XGPRT"/>
    <property type="match status" value="1"/>
</dbReference>
<name>A0ABU1GXQ2_9GAMM</name>
<evidence type="ECO:0000313" key="10">
    <source>
        <dbReference type="EMBL" id="MDR5896828.1"/>
    </source>
</evidence>
<dbReference type="PANTHER" id="PTHR39563:SF1">
    <property type="entry name" value="XANTHINE-GUANINE PHOSPHORIBOSYLTRANSFERASE"/>
    <property type="match status" value="1"/>
</dbReference>
<dbReference type="RefSeq" id="WP_251590330.1">
    <property type="nucleotide sequence ID" value="NZ_JAMLJI010000001.1"/>
</dbReference>
<comment type="subcellular location">
    <subcellularLocation>
        <location evidence="8">Cell membrane</location>
        <topology evidence="8">Peripheral membrane protein</topology>
    </subcellularLocation>
</comment>
<comment type="catalytic activity">
    <reaction evidence="8">
        <text>XMP + diphosphate = xanthine + 5-phospho-alpha-D-ribose 1-diphosphate</text>
        <dbReference type="Rhea" id="RHEA:10800"/>
        <dbReference type="ChEBI" id="CHEBI:17712"/>
        <dbReference type="ChEBI" id="CHEBI:33019"/>
        <dbReference type="ChEBI" id="CHEBI:57464"/>
        <dbReference type="ChEBI" id="CHEBI:58017"/>
        <dbReference type="EC" id="2.4.2.22"/>
    </reaction>
</comment>
<comment type="cofactor">
    <cofactor evidence="8">
        <name>Mg(2+)</name>
        <dbReference type="ChEBI" id="CHEBI:18420"/>
    </cofactor>
</comment>
<feature type="binding site" evidence="8">
    <location>
        <position position="142"/>
    </location>
    <ligand>
        <name>guanine</name>
        <dbReference type="ChEBI" id="CHEBI:16235"/>
    </ligand>
</feature>
<evidence type="ECO:0000256" key="5">
    <source>
        <dbReference type="ARBA" id="ARBA00022726"/>
    </source>
</evidence>
<keyword evidence="4 8" id="KW-0479">Metal-binding</keyword>
<proteinExistence type="inferred from homology"/>
<evidence type="ECO:0000259" key="9">
    <source>
        <dbReference type="Pfam" id="PF00156"/>
    </source>
</evidence>
<comment type="caution">
    <text evidence="8">Lacks conserved residue(s) required for the propagation of feature annotation.</text>
</comment>
<keyword evidence="7 8" id="KW-0472">Membrane</keyword>
<evidence type="ECO:0000256" key="6">
    <source>
        <dbReference type="ARBA" id="ARBA00022842"/>
    </source>
</evidence>
<dbReference type="InterPro" id="IPR029057">
    <property type="entry name" value="PRTase-like"/>
</dbReference>
<reference evidence="10 11" key="1">
    <citation type="submission" date="2023-04" db="EMBL/GenBank/DDBJ databases">
        <title>A long-awaited taxogenomic arrangement of the family Halomonadaceae.</title>
        <authorList>
            <person name="De La Haba R."/>
            <person name="Chuvochina M."/>
            <person name="Wittouck S."/>
            <person name="Arahal D.R."/>
            <person name="Sanchez-Porro C."/>
            <person name="Hugenholtz P."/>
            <person name="Ventosa A."/>
        </authorList>
    </citation>
    <scope>NUCLEOTIDE SEQUENCE [LARGE SCALE GENOMIC DNA]</scope>
    <source>
        <strain evidence="10 11">DSM 22428</strain>
    </source>
</reference>
<dbReference type="GO" id="GO:0000310">
    <property type="term" value="F:xanthine phosphoribosyltransferase activity"/>
    <property type="evidence" value="ECO:0007669"/>
    <property type="project" value="UniProtKB-EC"/>
</dbReference>
<feature type="domain" description="Phosphoribosyltransferase" evidence="9">
    <location>
        <begin position="13"/>
        <end position="151"/>
    </location>
</feature>
<comment type="pathway">
    <text evidence="8">Purine metabolism; GMP biosynthesis via salvage pathway; GMP from guanine: step 1/1.</text>
</comment>
<dbReference type="SUPFAM" id="SSF53271">
    <property type="entry name" value="PRTase-like"/>
    <property type="match status" value="1"/>
</dbReference>
<accession>A0ABU1GXQ2</accession>
<dbReference type="CDD" id="cd06223">
    <property type="entry name" value="PRTases_typeI"/>
    <property type="match status" value="1"/>
</dbReference>
<comment type="pathway">
    <text evidence="8">Purine metabolism; XMP biosynthesis via salvage pathway; XMP from xanthine: step 1/1.</text>
</comment>
<evidence type="ECO:0000256" key="4">
    <source>
        <dbReference type="ARBA" id="ARBA00022723"/>
    </source>
</evidence>
<feature type="binding site" evidence="8">
    <location>
        <begin position="99"/>
        <end position="103"/>
    </location>
    <ligand>
        <name>GMP</name>
        <dbReference type="ChEBI" id="CHEBI:58115"/>
    </ligand>
</feature>
<dbReference type="Proteomes" id="UP001269375">
    <property type="component" value="Unassembled WGS sequence"/>
</dbReference>
<keyword evidence="11" id="KW-1185">Reference proteome</keyword>
<dbReference type="EMBL" id="JARWAO010000006">
    <property type="protein sequence ID" value="MDR5896828.1"/>
    <property type="molecule type" value="Genomic_DNA"/>
</dbReference>
<feature type="binding site" evidence="8">
    <location>
        <position position="142"/>
    </location>
    <ligand>
        <name>xanthine</name>
        <dbReference type="ChEBI" id="CHEBI:17712"/>
    </ligand>
</feature>
<comment type="catalytic activity">
    <reaction evidence="8">
        <text>GMP + diphosphate = guanine + 5-phospho-alpha-D-ribose 1-diphosphate</text>
        <dbReference type="Rhea" id="RHEA:25424"/>
        <dbReference type="ChEBI" id="CHEBI:16235"/>
        <dbReference type="ChEBI" id="CHEBI:33019"/>
        <dbReference type="ChEBI" id="CHEBI:58017"/>
        <dbReference type="ChEBI" id="CHEBI:58115"/>
    </reaction>
</comment>
<sequence length="166" mass="18524">MSEARYQTHLTISWDRLHRDVRTLCHRLLEAHEEPFKGIVAITRGGLIPAALVARELNIRLIDTVCIKSYDHMDQGGLDVLKGVDHDGQGWLLIDDLVDTGNTARAVRDMLPNALFTTVYAKPEGKALVDLSVVDVEQATWIQFPWDMALSYIEPLAAQRGSSESS</sequence>
<feature type="binding site" evidence="8">
    <location>
        <begin position="141"/>
        <end position="142"/>
    </location>
    <ligand>
        <name>GMP</name>
        <dbReference type="ChEBI" id="CHEBI:58115"/>
    </ligand>
</feature>
<dbReference type="PANTHER" id="PTHR39563">
    <property type="entry name" value="XANTHINE PHOSPHORIBOSYLTRANSFERASE"/>
    <property type="match status" value="1"/>
</dbReference>
<comment type="similarity">
    <text evidence="8">Belongs to the purine/pyrimidine phosphoribosyltransferase family. XGPT subfamily.</text>
</comment>
<evidence type="ECO:0000256" key="1">
    <source>
        <dbReference type="ARBA" id="ARBA00022475"/>
    </source>
</evidence>
<keyword evidence="2 8" id="KW-0328">Glycosyltransferase</keyword>
<keyword evidence="3 8" id="KW-0808">Transferase</keyword>
<evidence type="ECO:0000256" key="2">
    <source>
        <dbReference type="ARBA" id="ARBA00022676"/>
    </source>
</evidence>
<feature type="binding site" evidence="8">
    <location>
        <position position="99"/>
    </location>
    <ligand>
        <name>guanine</name>
        <dbReference type="ChEBI" id="CHEBI:16235"/>
    </ligand>
</feature>
<feature type="binding site" evidence="8">
    <location>
        <begin position="95"/>
        <end position="103"/>
    </location>
    <ligand>
        <name>5-phospho-alpha-D-ribose 1-diphosphate</name>
        <dbReference type="ChEBI" id="CHEBI:58017"/>
    </ligand>
</feature>
<comment type="function">
    <text evidence="8">Purine salvage pathway enzyme that catalyzes the transfer of the ribosyl-5-phosphate group from 5-phospho-alpha-D-ribose 1-diphosphate (PRPP) to the N9 position of the 6-oxopurines guanine and xanthine to form the corresponding ribonucleotides GMP (guanosine 5'-monophosphate) and XMP (xanthosine 5'-monophosphate), with the release of PPi. To a lesser extent, also acts on hypoxanthine.</text>
</comment>
<dbReference type="InterPro" id="IPR000836">
    <property type="entry name" value="PRTase_dom"/>
</dbReference>
<organism evidence="10 11">
    <name type="scientific">Larsenimonas suaedae</name>
    <dbReference type="NCBI Taxonomy" id="1851019"/>
    <lineage>
        <taxon>Bacteria</taxon>
        <taxon>Pseudomonadati</taxon>
        <taxon>Pseudomonadota</taxon>
        <taxon>Gammaproteobacteria</taxon>
        <taxon>Oceanospirillales</taxon>
        <taxon>Halomonadaceae</taxon>
        <taxon>Larsenimonas</taxon>
    </lineage>
</organism>
<dbReference type="Gene3D" id="3.40.50.2020">
    <property type="match status" value="1"/>
</dbReference>